<feature type="transmembrane region" description="Helical" evidence="1">
    <location>
        <begin position="51"/>
        <end position="72"/>
    </location>
</feature>
<name>D2BG87_DEHMV</name>
<keyword evidence="1" id="KW-1133">Transmembrane helix</keyword>
<feature type="transmembrane region" description="Helical" evidence="1">
    <location>
        <begin position="12"/>
        <end position="31"/>
    </location>
</feature>
<dbReference type="AlphaFoldDB" id="D2BG87"/>
<organism evidence="2 3">
    <name type="scientific">Dehalococcoides mccartyi (strain VS)</name>
    <dbReference type="NCBI Taxonomy" id="311424"/>
    <lineage>
        <taxon>Bacteria</taxon>
        <taxon>Bacillati</taxon>
        <taxon>Chloroflexota</taxon>
        <taxon>Dehalococcoidia</taxon>
        <taxon>Dehalococcoidales</taxon>
        <taxon>Dehalococcoidaceae</taxon>
        <taxon>Dehalococcoides</taxon>
    </lineage>
</organism>
<feature type="transmembrane region" description="Helical" evidence="1">
    <location>
        <begin position="201"/>
        <end position="220"/>
    </location>
</feature>
<feature type="transmembrane region" description="Helical" evidence="1">
    <location>
        <begin position="84"/>
        <end position="103"/>
    </location>
</feature>
<reference evidence="2 3" key="1">
    <citation type="journal article" date="2009" name="PLoS Genet.">
        <title>Localized plasticity in the streamlined genomes of vinyl chloride respiring Dehalococcoides.</title>
        <authorList>
            <person name="McMurdie P.J."/>
            <person name="Behrens S.F."/>
            <person name="Muller J.A."/>
            <person name="Goke J."/>
            <person name="Ritalahti K.M."/>
            <person name="Wagner R."/>
            <person name="Goltsman E."/>
            <person name="Lapidus A."/>
            <person name="Holmes S."/>
            <person name="Loffler F.E."/>
            <person name="Spormann A.M."/>
        </authorList>
    </citation>
    <scope>NUCLEOTIDE SEQUENCE [LARGE SCALE GENOMIC DNA]</scope>
    <source>
        <strain evidence="2 3">VS</strain>
    </source>
</reference>
<feature type="transmembrane region" description="Helical" evidence="1">
    <location>
        <begin position="165"/>
        <end position="186"/>
    </location>
</feature>
<keyword evidence="1" id="KW-0812">Transmembrane</keyword>
<evidence type="ECO:0008006" key="4">
    <source>
        <dbReference type="Google" id="ProtNLM"/>
    </source>
</evidence>
<proteinExistence type="predicted"/>
<accession>D2BG87</accession>
<protein>
    <recommendedName>
        <fullName evidence="4">DUF4234 domain-containing protein</fullName>
    </recommendedName>
</protein>
<feature type="transmembrane region" description="Helical" evidence="1">
    <location>
        <begin position="137"/>
        <end position="160"/>
    </location>
</feature>
<evidence type="ECO:0000313" key="2">
    <source>
        <dbReference type="EMBL" id="ACZ61337.1"/>
    </source>
</evidence>
<dbReference type="KEGG" id="dev:DhcVS_165"/>
<keyword evidence="1" id="KW-0472">Membrane</keyword>
<dbReference type="EMBL" id="CP001827">
    <property type="protein sequence ID" value="ACZ61337.1"/>
    <property type="molecule type" value="Genomic_DNA"/>
</dbReference>
<dbReference type="HOGENOM" id="CLU_1218170_0_0_0"/>
<sequence>MRLDMKTRRKLPVYKMMTFFLSIYPILYVFTGVGSEPYITIRNLSETLYQALVFFPIVIFVLTWVILIRDVFYNKTVAKNQRAFWVFLLIAGHFAVFPFYWYFHIYKNSKESVAAVTEKPVKVQRGLFEGKSAGFKIMLLVGGLLPFVLGVIGGIARVFLNNEGLFYTCGIASYAVGIAILVLYIIDATRNSLVASNQKGLWIVLLILVNVIVFPVYWYMNVWKEPIKEQIFG</sequence>
<evidence type="ECO:0000313" key="3">
    <source>
        <dbReference type="Proteomes" id="UP000002506"/>
    </source>
</evidence>
<dbReference type="eggNOG" id="ENOG5030T30">
    <property type="taxonomic scope" value="Bacteria"/>
</dbReference>
<dbReference type="Proteomes" id="UP000002506">
    <property type="component" value="Chromosome"/>
</dbReference>
<gene>
    <name evidence="2" type="ordered locus">DhcVS_165</name>
</gene>
<evidence type="ECO:0000256" key="1">
    <source>
        <dbReference type="SAM" id="Phobius"/>
    </source>
</evidence>